<reference evidence="1 2" key="1">
    <citation type="submission" date="2023-09" db="EMBL/GenBank/DDBJ databases">
        <title>Analysis of phage genome (vB_Yru_GN1) of the bacterium (Yersinia ruckeri).</title>
        <authorList>
            <person name="Ganjoor M.S."/>
            <person name="Bouzari M."/>
            <person name="Soleimani-Delfan A."/>
        </authorList>
    </citation>
    <scope>NUCLEOTIDE SEQUENCE [LARGE SCALE GENOMIC DNA]</scope>
    <source>
        <strain evidence="2">vB_Yru_GN1</strain>
    </source>
</reference>
<organism evidence="1 2">
    <name type="scientific">Yersinia phage vB_Yru_GN1</name>
    <dbReference type="NCBI Taxonomy" id="3074381"/>
    <lineage>
        <taxon>Viruses</taxon>
        <taxon>Duplodnaviria</taxon>
        <taxon>Heunggongvirae</taxon>
        <taxon>Uroviricota</taxon>
        <taxon>Caudoviricetes</taxon>
        <taxon>Caudoviricetes incertae sedis</taxon>
        <taxon>Sepahanvirus</taxon>
        <taxon>Sepahanvirus vB-Yru-GN1</taxon>
    </lineage>
</organism>
<dbReference type="EMBL" id="LC779065">
    <property type="protein sequence ID" value="BES79852.1"/>
    <property type="molecule type" value="Genomic_DNA"/>
</dbReference>
<accession>A0AA86J0I1</accession>
<keyword evidence="2" id="KW-1185">Reference proteome</keyword>
<sequence length="199" mass="23009">MTVSSLMEMGITPLNEGVNHINIYSKSNNALGKFLTNMNNYPVETPHGKFRSVESYYHCRKLLKFFSLIDTGMTQSRIDSIATMFMMKDCYDSKALYKKTMGVIHQGIKADGLNKTVDDIIVEAVTSDEFRNDILAAIDWKIQNAIPEFKDLMLENTLPYHHYYYYGKIDNCKIHYLLDHYWMLDGIVDSIEKLRNSHG</sequence>
<protein>
    <submittedName>
        <fullName evidence="1">Uncharacterized protein</fullName>
    </submittedName>
</protein>
<evidence type="ECO:0000313" key="1">
    <source>
        <dbReference type="EMBL" id="BES79852.1"/>
    </source>
</evidence>
<dbReference type="Proteomes" id="UP001304813">
    <property type="component" value="Segment"/>
</dbReference>
<evidence type="ECO:0000313" key="2">
    <source>
        <dbReference type="Proteomes" id="UP001304813"/>
    </source>
</evidence>
<proteinExistence type="predicted"/>
<name>A0AA86J0I1_9CAUD</name>